<evidence type="ECO:0000256" key="10">
    <source>
        <dbReference type="SAM" id="Phobius"/>
    </source>
</evidence>
<dbReference type="Proteomes" id="UP000305267">
    <property type="component" value="Unassembled WGS sequence"/>
</dbReference>
<keyword evidence="9 10" id="KW-0472">Membrane</keyword>
<accession>A0A5C4LBF9</accession>
<feature type="transmembrane region" description="Helical" evidence="10">
    <location>
        <begin position="297"/>
        <end position="319"/>
    </location>
</feature>
<evidence type="ECO:0000256" key="9">
    <source>
        <dbReference type="ARBA" id="ARBA00023136"/>
    </source>
</evidence>
<comment type="subcellular location">
    <subcellularLocation>
        <location evidence="1">Cell membrane</location>
        <topology evidence="1">Multi-pass membrane protein</topology>
    </subcellularLocation>
</comment>
<dbReference type="SUPFAM" id="SSF52540">
    <property type="entry name" value="P-loop containing nucleoside triphosphate hydrolases"/>
    <property type="match status" value="1"/>
</dbReference>
<name>A0A5C4LBF9_9HYPH</name>
<dbReference type="EMBL" id="VDDA01000013">
    <property type="protein sequence ID" value="TNC10335.1"/>
    <property type="molecule type" value="Genomic_DNA"/>
</dbReference>
<dbReference type="InterPro" id="IPR003593">
    <property type="entry name" value="AAA+_ATPase"/>
</dbReference>
<sequence>MPETVPAAGLAAARASGRPRLARAAPLAVALLAAMALWVAPLVLDTFAVNVLTRSMIYAVLAVTVDLLWGFAGILTFGQAAFFGIGAYATAMLLSAQGGAPHWMAAAAALAVVAPLLLGLAVGWLSFYHRSTPLYASVISLVVPIVVTQGIYSGGERTGSSSGLVGFDVLPLEIEGFFRLAAILLVVVTLAAWILVRSDAGRLLVALRDNEARCAYLGLNPRRLQIGLTAVLAGVAGLAGFVFANASGVVAPENAGFLFGTELVIWVALGGRGTLVGPVLGTIAIDYLAANLSGDLPFLWQLLLGTAFVAIIILLPGGLAELARRAVSVLPLGRRAAAPRLAARPARAAPRNEAPLLSVEGLAKSYGSLTVLESIDLTVRAGELVSLVGPNGAGKTTLMRCLSDGTEPFRGSVAVAGTATAGLTPNRIVALGVGRKFQVASVFESLSVAECLRLARAAHEAPSPLRRADILGLPQPVLDILRMTGLDALMAEPARLLSHGQKQALELAMVMALEPRIILLDEPTAGLTKAERTTIGTVLKGLAADLGIAVVLVEHDLDFVREISSRIVVLHQGRLVLDGTVEEVVGSALVRTIYAGGAHA</sequence>
<dbReference type="AlphaFoldDB" id="A0A5C4LBF9"/>
<dbReference type="Pfam" id="PF00005">
    <property type="entry name" value="ABC_tran"/>
    <property type="match status" value="1"/>
</dbReference>
<proteinExistence type="inferred from homology"/>
<evidence type="ECO:0000256" key="1">
    <source>
        <dbReference type="ARBA" id="ARBA00004651"/>
    </source>
</evidence>
<dbReference type="PANTHER" id="PTHR45772:SF2">
    <property type="entry name" value="ABC TRANSPORTER ATP-BINDING PROTEIN"/>
    <property type="match status" value="1"/>
</dbReference>
<evidence type="ECO:0000256" key="2">
    <source>
        <dbReference type="ARBA" id="ARBA00005417"/>
    </source>
</evidence>
<reference evidence="12 13" key="1">
    <citation type="submission" date="2019-06" db="EMBL/GenBank/DDBJ databases">
        <title>Genome of Methylobacterium sp. 17Sr1-39.</title>
        <authorList>
            <person name="Seo T."/>
        </authorList>
    </citation>
    <scope>NUCLEOTIDE SEQUENCE [LARGE SCALE GENOMIC DNA]</scope>
    <source>
        <strain evidence="12 13">17Sr1-39</strain>
    </source>
</reference>
<dbReference type="OrthoDB" id="9805029at2"/>
<evidence type="ECO:0000256" key="8">
    <source>
        <dbReference type="ARBA" id="ARBA00022989"/>
    </source>
</evidence>
<keyword evidence="13" id="KW-1185">Reference proteome</keyword>
<dbReference type="InterPro" id="IPR051120">
    <property type="entry name" value="ABC_AA/LPS_Transport"/>
</dbReference>
<comment type="caution">
    <text evidence="12">The sequence shown here is derived from an EMBL/GenBank/DDBJ whole genome shotgun (WGS) entry which is preliminary data.</text>
</comment>
<dbReference type="GO" id="GO:0016887">
    <property type="term" value="F:ATP hydrolysis activity"/>
    <property type="evidence" value="ECO:0007669"/>
    <property type="project" value="InterPro"/>
</dbReference>
<evidence type="ECO:0000256" key="3">
    <source>
        <dbReference type="ARBA" id="ARBA00022448"/>
    </source>
</evidence>
<evidence type="ECO:0000256" key="7">
    <source>
        <dbReference type="ARBA" id="ARBA00022840"/>
    </source>
</evidence>
<keyword evidence="5 10" id="KW-0812">Transmembrane</keyword>
<dbReference type="GO" id="GO:0015658">
    <property type="term" value="F:branched-chain amino acid transmembrane transporter activity"/>
    <property type="evidence" value="ECO:0007669"/>
    <property type="project" value="InterPro"/>
</dbReference>
<dbReference type="PROSITE" id="PS00211">
    <property type="entry name" value="ABC_TRANSPORTER_1"/>
    <property type="match status" value="1"/>
</dbReference>
<dbReference type="RefSeq" id="WP_139038275.1">
    <property type="nucleotide sequence ID" value="NZ_VDDA01000013.1"/>
</dbReference>
<dbReference type="GO" id="GO:0005524">
    <property type="term" value="F:ATP binding"/>
    <property type="evidence" value="ECO:0007669"/>
    <property type="project" value="UniProtKB-KW"/>
</dbReference>
<dbReference type="InterPro" id="IPR003439">
    <property type="entry name" value="ABC_transporter-like_ATP-bd"/>
</dbReference>
<keyword evidence="3" id="KW-0813">Transport</keyword>
<evidence type="ECO:0000313" key="12">
    <source>
        <dbReference type="EMBL" id="TNC10335.1"/>
    </source>
</evidence>
<evidence type="ECO:0000256" key="6">
    <source>
        <dbReference type="ARBA" id="ARBA00022741"/>
    </source>
</evidence>
<organism evidence="12 13">
    <name type="scientific">Methylobacterium terricola</name>
    <dbReference type="NCBI Taxonomy" id="2583531"/>
    <lineage>
        <taxon>Bacteria</taxon>
        <taxon>Pseudomonadati</taxon>
        <taxon>Pseudomonadota</taxon>
        <taxon>Alphaproteobacteria</taxon>
        <taxon>Hyphomicrobiales</taxon>
        <taxon>Methylobacteriaceae</taxon>
        <taxon>Methylobacterium</taxon>
    </lineage>
</organism>
<dbReference type="PANTHER" id="PTHR45772">
    <property type="entry name" value="CONSERVED COMPONENT OF ABC TRANSPORTER FOR NATURAL AMINO ACIDS-RELATED"/>
    <property type="match status" value="1"/>
</dbReference>
<feature type="transmembrane region" description="Helical" evidence="10">
    <location>
        <begin position="103"/>
        <end position="127"/>
    </location>
</feature>
<dbReference type="Gene3D" id="3.40.50.300">
    <property type="entry name" value="P-loop containing nucleotide triphosphate hydrolases"/>
    <property type="match status" value="1"/>
</dbReference>
<feature type="transmembrane region" description="Helical" evidence="10">
    <location>
        <begin position="24"/>
        <end position="44"/>
    </location>
</feature>
<dbReference type="Pfam" id="PF02653">
    <property type="entry name" value="BPD_transp_2"/>
    <property type="match status" value="1"/>
</dbReference>
<feature type="transmembrane region" description="Helical" evidence="10">
    <location>
        <begin position="177"/>
        <end position="196"/>
    </location>
</feature>
<dbReference type="InterPro" id="IPR001851">
    <property type="entry name" value="ABC_transp_permease"/>
</dbReference>
<comment type="similarity">
    <text evidence="2">Belongs to the ABC transporter superfamily.</text>
</comment>
<feature type="transmembrane region" description="Helical" evidence="10">
    <location>
        <begin position="226"/>
        <end position="251"/>
    </location>
</feature>
<feature type="transmembrane region" description="Helical" evidence="10">
    <location>
        <begin position="263"/>
        <end position="285"/>
    </location>
</feature>
<feature type="domain" description="ABC transporter" evidence="11">
    <location>
        <begin position="357"/>
        <end position="597"/>
    </location>
</feature>
<dbReference type="PROSITE" id="PS50893">
    <property type="entry name" value="ABC_TRANSPORTER_2"/>
    <property type="match status" value="1"/>
</dbReference>
<keyword evidence="4" id="KW-1003">Cell membrane</keyword>
<gene>
    <name evidence="12" type="ORF">FF100_23935</name>
</gene>
<dbReference type="CDD" id="cd06581">
    <property type="entry name" value="TM_PBP1_LivM_like"/>
    <property type="match status" value="1"/>
</dbReference>
<evidence type="ECO:0000259" key="11">
    <source>
        <dbReference type="PROSITE" id="PS50893"/>
    </source>
</evidence>
<evidence type="ECO:0000256" key="4">
    <source>
        <dbReference type="ARBA" id="ARBA00022475"/>
    </source>
</evidence>
<keyword evidence="6" id="KW-0547">Nucleotide-binding</keyword>
<dbReference type="SMART" id="SM00382">
    <property type="entry name" value="AAA"/>
    <property type="match status" value="1"/>
</dbReference>
<evidence type="ECO:0000256" key="5">
    <source>
        <dbReference type="ARBA" id="ARBA00022692"/>
    </source>
</evidence>
<keyword evidence="7 12" id="KW-0067">ATP-binding</keyword>
<feature type="transmembrane region" description="Helical" evidence="10">
    <location>
        <begin position="134"/>
        <end position="152"/>
    </location>
</feature>
<dbReference type="GO" id="GO:0005886">
    <property type="term" value="C:plasma membrane"/>
    <property type="evidence" value="ECO:0007669"/>
    <property type="project" value="UniProtKB-SubCell"/>
</dbReference>
<dbReference type="InterPro" id="IPR043428">
    <property type="entry name" value="LivM-like"/>
</dbReference>
<keyword evidence="8 10" id="KW-1133">Transmembrane helix</keyword>
<dbReference type="InterPro" id="IPR017871">
    <property type="entry name" value="ABC_transporter-like_CS"/>
</dbReference>
<dbReference type="InterPro" id="IPR027417">
    <property type="entry name" value="P-loop_NTPase"/>
</dbReference>
<evidence type="ECO:0000313" key="13">
    <source>
        <dbReference type="Proteomes" id="UP000305267"/>
    </source>
</evidence>
<protein>
    <submittedName>
        <fullName evidence="12">ATP-binding cassette domain-containing protein</fullName>
    </submittedName>
</protein>